<evidence type="ECO:0000256" key="2">
    <source>
        <dbReference type="ARBA" id="ARBA00010425"/>
    </source>
</evidence>
<keyword evidence="4 7" id="KW-0812">Transmembrane</keyword>
<organism evidence="8 9">
    <name type="scientific">Cryoendolithus antarcticus</name>
    <dbReference type="NCBI Taxonomy" id="1507870"/>
    <lineage>
        <taxon>Eukaryota</taxon>
        <taxon>Fungi</taxon>
        <taxon>Dikarya</taxon>
        <taxon>Ascomycota</taxon>
        <taxon>Pezizomycotina</taxon>
        <taxon>Dothideomycetes</taxon>
        <taxon>Dothideomycetidae</taxon>
        <taxon>Cladosporiales</taxon>
        <taxon>Cladosporiaceae</taxon>
        <taxon>Cryoendolithus</taxon>
    </lineage>
</organism>
<feature type="transmembrane region" description="Helical" evidence="7">
    <location>
        <begin position="259"/>
        <end position="287"/>
    </location>
</feature>
<evidence type="ECO:0000256" key="7">
    <source>
        <dbReference type="RuleBase" id="RU367097"/>
    </source>
</evidence>
<dbReference type="GO" id="GO:0000139">
    <property type="term" value="C:Golgi membrane"/>
    <property type="evidence" value="ECO:0007669"/>
    <property type="project" value="UniProtKB-SubCell"/>
</dbReference>
<feature type="transmembrane region" description="Helical" evidence="7">
    <location>
        <begin position="105"/>
        <end position="123"/>
    </location>
</feature>
<evidence type="ECO:0000256" key="4">
    <source>
        <dbReference type="ARBA" id="ARBA00022692"/>
    </source>
</evidence>
<keyword evidence="7" id="KW-0256">Endoplasmic reticulum</keyword>
<comment type="similarity">
    <text evidence="2 7">Belongs to the TPT transporter family. SLC35D subfamily.</text>
</comment>
<evidence type="ECO:0000256" key="1">
    <source>
        <dbReference type="ARBA" id="ARBA00003420"/>
    </source>
</evidence>
<dbReference type="GO" id="GO:0005789">
    <property type="term" value="C:endoplasmic reticulum membrane"/>
    <property type="evidence" value="ECO:0007669"/>
    <property type="project" value="UniProtKB-SubCell"/>
</dbReference>
<evidence type="ECO:0000256" key="6">
    <source>
        <dbReference type="ARBA" id="ARBA00023136"/>
    </source>
</evidence>
<protein>
    <recommendedName>
        <fullName evidence="7">GDP-mannose transporter</fullName>
        <shortName evidence="7">GMT</shortName>
    </recommendedName>
</protein>
<feature type="transmembrane region" description="Helical" evidence="7">
    <location>
        <begin position="161"/>
        <end position="180"/>
    </location>
</feature>
<feature type="transmembrane region" description="Helical" evidence="7">
    <location>
        <begin position="196"/>
        <end position="217"/>
    </location>
</feature>
<dbReference type="EMBL" id="NAJO01000040">
    <property type="protein sequence ID" value="OQN99336.1"/>
    <property type="molecule type" value="Genomic_DNA"/>
</dbReference>
<dbReference type="GO" id="GO:0030659">
    <property type="term" value="C:cytoplasmic vesicle membrane"/>
    <property type="evidence" value="ECO:0007669"/>
    <property type="project" value="UniProtKB-SubCell"/>
</dbReference>
<keyword evidence="7" id="KW-0333">Golgi apparatus</keyword>
<keyword evidence="7" id="KW-0813">Transport</keyword>
<dbReference type="AlphaFoldDB" id="A0A1V8SJK7"/>
<keyword evidence="6 7" id="KW-0472">Membrane</keyword>
<feature type="transmembrane region" description="Helical" evidence="7">
    <location>
        <begin position="73"/>
        <end position="93"/>
    </location>
</feature>
<comment type="function">
    <text evidence="1 7">Involved in the import of GDP-mannose from the cytoplasm into the Golgi lumen.</text>
</comment>
<comment type="caution">
    <text evidence="8">The sequence shown here is derived from an EMBL/GenBank/DDBJ whole genome shotgun (WGS) entry which is preliminary data.</text>
</comment>
<sequence length="319" mass="34602">MDPKPYDSDNDANEEKTFLQQRDDEEAQILPLPKKTEGFSNMVWAASGLNVVATVSIVFVSKHIFQHAALRHAQVAFAASHFAATALFLYVVSRPRLNFFQAKRVPVLKIIPLAVAFICSVVFTNASLAYCSIQFYQIVRALGTPFVAFINYLTSGATIPLRAAFTLVPVCAGIAVVGYFDTDAKTSVSDKGTTPLGVVFAFTALMASGIYTVWIGRYHKLLDCTSQQLLLNQTPVSVLIMLYVIPFSDDVAAWKGLDVWTWLLVALAGPVASTVVGHFKTCTIVVLGWISSRKPLKDGSLAGIVMAIGGIIAYSVITQ</sequence>
<name>A0A1V8SJK7_9PEZI</name>
<evidence type="ECO:0000256" key="5">
    <source>
        <dbReference type="ARBA" id="ARBA00022989"/>
    </source>
</evidence>
<evidence type="ECO:0000313" key="8">
    <source>
        <dbReference type="EMBL" id="OQN99336.1"/>
    </source>
</evidence>
<evidence type="ECO:0000313" key="9">
    <source>
        <dbReference type="Proteomes" id="UP000192596"/>
    </source>
</evidence>
<keyword evidence="7" id="KW-0968">Cytoplasmic vesicle</keyword>
<reference evidence="9" key="1">
    <citation type="submission" date="2017-03" db="EMBL/GenBank/DDBJ databases">
        <title>Genomes of endolithic fungi from Antarctica.</title>
        <authorList>
            <person name="Coleine C."/>
            <person name="Masonjones S."/>
            <person name="Stajich J.E."/>
        </authorList>
    </citation>
    <scope>NUCLEOTIDE SEQUENCE [LARGE SCALE GENOMIC DNA]</scope>
    <source>
        <strain evidence="9">CCFEE 5527</strain>
    </source>
</reference>
<comment type="subunit">
    <text evidence="3 7">Homooligomer.</text>
</comment>
<evidence type="ECO:0000256" key="3">
    <source>
        <dbReference type="ARBA" id="ARBA00011182"/>
    </source>
</evidence>
<dbReference type="STRING" id="1507870.A0A1V8SJK7"/>
<accession>A0A1V8SJK7</accession>
<dbReference type="Proteomes" id="UP000192596">
    <property type="component" value="Unassembled WGS sequence"/>
</dbReference>
<feature type="transmembrane region" description="Helical" evidence="7">
    <location>
        <begin position="229"/>
        <end position="247"/>
    </location>
</feature>
<feature type="transmembrane region" description="Helical" evidence="7">
    <location>
        <begin position="42"/>
        <end position="61"/>
    </location>
</feature>
<dbReference type="PANTHER" id="PTHR11132">
    <property type="entry name" value="SOLUTE CARRIER FAMILY 35"/>
    <property type="match status" value="1"/>
</dbReference>
<proteinExistence type="inferred from homology"/>
<comment type="subcellular location">
    <subcellularLocation>
        <location evidence="7">Golgi apparatus membrane</location>
        <topology evidence="7">Multi-pass membrane protein</topology>
    </subcellularLocation>
    <subcellularLocation>
        <location evidence="7">Cytoplasmic vesicle membrane</location>
        <topology evidence="7">Multi-pass membrane protein</topology>
    </subcellularLocation>
    <subcellularLocation>
        <location evidence="7">Endoplasmic reticulum membrane</location>
        <topology evidence="7">Multi-pass membrane protein</topology>
    </subcellularLocation>
</comment>
<keyword evidence="9" id="KW-1185">Reference proteome</keyword>
<dbReference type="InParanoid" id="A0A1V8SJK7"/>
<feature type="transmembrane region" description="Helical" evidence="7">
    <location>
        <begin position="299"/>
        <end position="317"/>
    </location>
</feature>
<dbReference type="OrthoDB" id="5547497at2759"/>
<feature type="transmembrane region" description="Helical" evidence="7">
    <location>
        <begin position="135"/>
        <end position="154"/>
    </location>
</feature>
<dbReference type="InterPro" id="IPR050186">
    <property type="entry name" value="TPT_transporter"/>
</dbReference>
<gene>
    <name evidence="8" type="ORF">B0A48_14313</name>
</gene>
<keyword evidence="7" id="KW-0762">Sugar transport</keyword>
<keyword evidence="5 7" id="KW-1133">Transmembrane helix</keyword>